<name>A0AA35X929_GEOBA</name>
<dbReference type="GO" id="GO:0019285">
    <property type="term" value="P:glycine betaine biosynthetic process from choline"/>
    <property type="evidence" value="ECO:0007669"/>
    <property type="project" value="TreeGrafter"/>
</dbReference>
<feature type="binding site" evidence="5">
    <location>
        <position position="86"/>
    </location>
    <ligand>
        <name>FAD</name>
        <dbReference type="ChEBI" id="CHEBI:57692"/>
    </ligand>
</feature>
<evidence type="ECO:0000256" key="4">
    <source>
        <dbReference type="ARBA" id="ARBA00022827"/>
    </source>
</evidence>
<dbReference type="SUPFAM" id="SSF54373">
    <property type="entry name" value="FAD-linked reductases, C-terminal domain"/>
    <property type="match status" value="1"/>
</dbReference>
<dbReference type="EMBL" id="CASHTH010003240">
    <property type="protein sequence ID" value="CAI8042177.1"/>
    <property type="molecule type" value="Genomic_DNA"/>
</dbReference>
<comment type="caution">
    <text evidence="8">The sequence shown here is derived from an EMBL/GenBank/DDBJ whole genome shotgun (WGS) entry which is preliminary data.</text>
</comment>
<dbReference type="PIRSF" id="PIRSF000137">
    <property type="entry name" value="Alcohol_oxidase"/>
    <property type="match status" value="1"/>
</dbReference>
<dbReference type="PANTHER" id="PTHR11552:SF147">
    <property type="entry name" value="CHOLINE DEHYDROGENASE, MITOCHONDRIAL"/>
    <property type="match status" value="1"/>
</dbReference>
<comment type="cofactor">
    <cofactor evidence="1 5">
        <name>FAD</name>
        <dbReference type="ChEBI" id="CHEBI:57692"/>
    </cofactor>
</comment>
<proteinExistence type="inferred from homology"/>
<protein>
    <submittedName>
        <fullName evidence="8">Oxygen-dependent choline dehydrogenase</fullName>
    </submittedName>
</protein>
<comment type="similarity">
    <text evidence="2">Belongs to the GMC oxidoreductase family.</text>
</comment>
<dbReference type="InterPro" id="IPR036188">
    <property type="entry name" value="FAD/NAD-bd_sf"/>
</dbReference>
<dbReference type="PANTHER" id="PTHR11552">
    <property type="entry name" value="GLUCOSE-METHANOL-CHOLINE GMC OXIDOREDUCTASE"/>
    <property type="match status" value="1"/>
</dbReference>
<dbReference type="InterPro" id="IPR012132">
    <property type="entry name" value="GMC_OxRdtase"/>
</dbReference>
<dbReference type="Gene3D" id="3.50.50.60">
    <property type="entry name" value="FAD/NAD(P)-binding domain"/>
    <property type="match status" value="1"/>
</dbReference>
<evidence type="ECO:0000259" key="6">
    <source>
        <dbReference type="Pfam" id="PF00732"/>
    </source>
</evidence>
<dbReference type="Gene3D" id="3.30.410.40">
    <property type="match status" value="1"/>
</dbReference>
<sequence>MKYDYIIIGAGSAGSVLATRLTEDSDRTVLLLEAGPDYPDIEHLPESVKQGNNPWHSAYGPDAHSWNYEGNAVPGREPFIVPRGKVTGGSSAINGQVFFRGIPEDYDEWAEFGNSEWSFVNCLPFFRKSETDLKYGGDDFHGSGGPIPVRRYERDDVNPSAKAFWAACVSAGFPESMDQNHPESTGVGPRPLNNVDGVRMSTSLTYLSQVRHRLNLTIRGNVMVHRILFEGKRAVGVEGESGGEVFKVFADEIILSGGAINSPQTLMLSGIGPAEHLKETGIDVLHDLPGVGENLRDHPSTFIPFSTNLELADINTPSIQVGMRYTTPNSIHRNDMQMSPILMTSEHRPSNVQLNEEGTYTGFSVALQKAVTAGTLRLASADPNQQPVLNYNYLSDPWDRERMRGAVRLCVEISQSPEYQEILIERLTPSDEELQDDDALDRWLLEYVGTQHHSSGTCKMGDSSDEMAVVDQFCRVHGIEGLRVVDASVMPDVVRANTNATTIMIAERVSQWINDGV</sequence>
<dbReference type="Pfam" id="PF05199">
    <property type="entry name" value="GMC_oxred_C"/>
    <property type="match status" value="1"/>
</dbReference>
<dbReference type="InterPro" id="IPR023978">
    <property type="entry name" value="GMC_oxidoreductase_bact"/>
</dbReference>
<dbReference type="Proteomes" id="UP001174909">
    <property type="component" value="Unassembled WGS sequence"/>
</dbReference>
<dbReference type="SUPFAM" id="SSF51905">
    <property type="entry name" value="FAD/NAD(P)-binding domain"/>
    <property type="match status" value="1"/>
</dbReference>
<feature type="domain" description="Glucose-methanol-choline oxidoreductase C-terminal" evidence="7">
    <location>
        <begin position="373"/>
        <end position="506"/>
    </location>
</feature>
<dbReference type="NCBIfam" id="TIGR03970">
    <property type="entry name" value="Rv0697"/>
    <property type="match status" value="1"/>
</dbReference>
<keyword evidence="9" id="KW-1185">Reference proteome</keyword>
<dbReference type="Pfam" id="PF00732">
    <property type="entry name" value="GMC_oxred_N"/>
    <property type="match status" value="1"/>
</dbReference>
<evidence type="ECO:0000313" key="8">
    <source>
        <dbReference type="EMBL" id="CAI8042177.1"/>
    </source>
</evidence>
<feature type="binding site" evidence="5">
    <location>
        <position position="224"/>
    </location>
    <ligand>
        <name>FAD</name>
        <dbReference type="ChEBI" id="CHEBI:57692"/>
    </ligand>
</feature>
<keyword evidence="3" id="KW-0285">Flavoprotein</keyword>
<organism evidence="8 9">
    <name type="scientific">Geodia barretti</name>
    <name type="common">Barrett's horny sponge</name>
    <dbReference type="NCBI Taxonomy" id="519541"/>
    <lineage>
        <taxon>Eukaryota</taxon>
        <taxon>Metazoa</taxon>
        <taxon>Porifera</taxon>
        <taxon>Demospongiae</taxon>
        <taxon>Heteroscleromorpha</taxon>
        <taxon>Tetractinellida</taxon>
        <taxon>Astrophorina</taxon>
        <taxon>Geodiidae</taxon>
        <taxon>Geodia</taxon>
    </lineage>
</organism>
<accession>A0AA35X929</accession>
<dbReference type="GO" id="GO:0050660">
    <property type="term" value="F:flavin adenine dinucleotide binding"/>
    <property type="evidence" value="ECO:0007669"/>
    <property type="project" value="InterPro"/>
</dbReference>
<evidence type="ECO:0000313" key="9">
    <source>
        <dbReference type="Proteomes" id="UP001174909"/>
    </source>
</evidence>
<dbReference type="GO" id="GO:0016020">
    <property type="term" value="C:membrane"/>
    <property type="evidence" value="ECO:0007669"/>
    <property type="project" value="TreeGrafter"/>
</dbReference>
<dbReference type="GO" id="GO:0008812">
    <property type="term" value="F:choline dehydrogenase activity"/>
    <property type="evidence" value="ECO:0007669"/>
    <property type="project" value="TreeGrafter"/>
</dbReference>
<evidence type="ECO:0000256" key="1">
    <source>
        <dbReference type="ARBA" id="ARBA00001974"/>
    </source>
</evidence>
<gene>
    <name evidence="8" type="ORF">GBAR_LOCUS23416</name>
</gene>
<feature type="binding site" evidence="5">
    <location>
        <begin position="94"/>
        <end position="97"/>
    </location>
    <ligand>
        <name>FAD</name>
        <dbReference type="ChEBI" id="CHEBI:57692"/>
    </ligand>
</feature>
<evidence type="ECO:0000256" key="5">
    <source>
        <dbReference type="PIRSR" id="PIRSR000137-2"/>
    </source>
</evidence>
<dbReference type="InterPro" id="IPR000172">
    <property type="entry name" value="GMC_OxRdtase_N"/>
</dbReference>
<evidence type="ECO:0000256" key="3">
    <source>
        <dbReference type="ARBA" id="ARBA00022630"/>
    </source>
</evidence>
<dbReference type="AlphaFoldDB" id="A0AA35X929"/>
<dbReference type="InterPro" id="IPR007867">
    <property type="entry name" value="GMC_OxRtase_C"/>
</dbReference>
<evidence type="ECO:0000256" key="2">
    <source>
        <dbReference type="ARBA" id="ARBA00010790"/>
    </source>
</evidence>
<evidence type="ECO:0000259" key="7">
    <source>
        <dbReference type="Pfam" id="PF05199"/>
    </source>
</evidence>
<reference evidence="8" key="1">
    <citation type="submission" date="2023-03" db="EMBL/GenBank/DDBJ databases">
        <authorList>
            <person name="Steffen K."/>
            <person name="Cardenas P."/>
        </authorList>
    </citation>
    <scope>NUCLEOTIDE SEQUENCE</scope>
</reference>
<keyword evidence="4 5" id="KW-0274">FAD</keyword>
<feature type="domain" description="Glucose-methanol-choline oxidoreductase N-terminal" evidence="6">
    <location>
        <begin position="3"/>
        <end position="299"/>
    </location>
</feature>